<dbReference type="GO" id="GO:0005737">
    <property type="term" value="C:cytoplasm"/>
    <property type="evidence" value="ECO:0007669"/>
    <property type="project" value="UniProtKB-SubCell"/>
</dbReference>
<dbReference type="PANTHER" id="PTHR32294">
    <property type="entry name" value="DNA POLYMERASE III SUBUNIT ALPHA"/>
    <property type="match status" value="1"/>
</dbReference>
<dbReference type="EC" id="2.7.7.7" evidence="2"/>
<dbReference type="InterPro" id="IPR041931">
    <property type="entry name" value="DNA_pol3_alpha_thumb_dom"/>
</dbReference>
<dbReference type="Pfam" id="PF17657">
    <property type="entry name" value="DNA_pol3_finger"/>
    <property type="match status" value="1"/>
</dbReference>
<dbReference type="GO" id="GO:0003676">
    <property type="term" value="F:nucleic acid binding"/>
    <property type="evidence" value="ECO:0007669"/>
    <property type="project" value="InterPro"/>
</dbReference>
<dbReference type="GO" id="GO:0003887">
    <property type="term" value="F:DNA-directed DNA polymerase activity"/>
    <property type="evidence" value="ECO:0007669"/>
    <property type="project" value="UniProtKB-KW"/>
</dbReference>
<dbReference type="GO" id="GO:0006260">
    <property type="term" value="P:DNA replication"/>
    <property type="evidence" value="ECO:0007669"/>
    <property type="project" value="UniProtKB-KW"/>
</dbReference>
<evidence type="ECO:0000313" key="10">
    <source>
        <dbReference type="EMBL" id="ADE56865.1"/>
    </source>
</evidence>
<keyword evidence="4" id="KW-0808">Transferase</keyword>
<dbReference type="Proteomes" id="UP000002366">
    <property type="component" value="Chromosome"/>
</dbReference>
<evidence type="ECO:0000256" key="8">
    <source>
        <dbReference type="ARBA" id="ARBA00049244"/>
    </source>
</evidence>
<dbReference type="NCBIfam" id="NF005298">
    <property type="entry name" value="PRK06826.1"/>
    <property type="match status" value="1"/>
</dbReference>
<dbReference type="EMBL" id="CP001997">
    <property type="protein sequence ID" value="ADE56865.1"/>
    <property type="molecule type" value="Genomic_DNA"/>
</dbReference>
<dbReference type="GO" id="GO:0008408">
    <property type="term" value="F:3'-5' exonuclease activity"/>
    <property type="evidence" value="ECO:0007669"/>
    <property type="project" value="InterPro"/>
</dbReference>
<dbReference type="NCBIfam" id="TIGR00594">
    <property type="entry name" value="polc"/>
    <property type="match status" value="1"/>
</dbReference>
<protein>
    <recommendedName>
        <fullName evidence="3">DNA polymerase III subunit alpha</fullName>
        <ecNumber evidence="2">2.7.7.7</ecNumber>
    </recommendedName>
</protein>
<dbReference type="PANTHER" id="PTHR32294:SF0">
    <property type="entry name" value="DNA POLYMERASE III SUBUNIT ALPHA"/>
    <property type="match status" value="1"/>
</dbReference>
<feature type="domain" description="Polymerase/histidinol phosphatase N-terminal" evidence="9">
    <location>
        <begin position="7"/>
        <end position="74"/>
    </location>
</feature>
<dbReference type="OrthoDB" id="9803237at2"/>
<dbReference type="InterPro" id="IPR003141">
    <property type="entry name" value="Pol/His_phosphatase_N"/>
</dbReference>
<dbReference type="SMART" id="SM00481">
    <property type="entry name" value="POLIIIAc"/>
    <property type="match status" value="1"/>
</dbReference>
<dbReference type="Pfam" id="PF01336">
    <property type="entry name" value="tRNA_anti-codon"/>
    <property type="match status" value="1"/>
</dbReference>
<dbReference type="Gene3D" id="3.20.20.140">
    <property type="entry name" value="Metal-dependent hydrolases"/>
    <property type="match status" value="1"/>
</dbReference>
<dbReference type="Pfam" id="PF14579">
    <property type="entry name" value="HHH_6"/>
    <property type="match status" value="1"/>
</dbReference>
<reference evidence="10 11" key="1">
    <citation type="journal article" date="2010" name="Stand. Genomic Sci.">
        <title>Complete genome sequence of Aminobacterium colombiense type strain (ALA-1).</title>
        <authorList>
            <person name="Chertkov O."/>
            <person name="Sikorski J."/>
            <person name="Brambilla E."/>
            <person name="Lapidus A."/>
            <person name="Copeland A."/>
            <person name="Glavina Del Rio T."/>
            <person name="Nolan M."/>
            <person name="Lucas S."/>
            <person name="Tice H."/>
            <person name="Cheng J.F."/>
            <person name="Han C."/>
            <person name="Detter J.C."/>
            <person name="Bruce D."/>
            <person name="Tapia R."/>
            <person name="Goodwin L."/>
            <person name="Pitluck S."/>
            <person name="Liolios K."/>
            <person name="Ivanova N."/>
            <person name="Mavromatis K."/>
            <person name="Ovchinnikova G."/>
            <person name="Pati A."/>
            <person name="Chen A."/>
            <person name="Palaniappan K."/>
            <person name="Land M."/>
            <person name="Hauser L."/>
            <person name="Chang Y.J."/>
            <person name="Jeffries C.D."/>
            <person name="Spring S."/>
            <person name="Rohde M."/>
            <person name="Goker M."/>
            <person name="Bristow J."/>
            <person name="Eisen J.A."/>
            <person name="Markowitz V."/>
            <person name="Hugenholtz P."/>
            <person name="Kyrpides N.C."/>
            <person name="Klenk H.P."/>
        </authorList>
    </citation>
    <scope>NUCLEOTIDE SEQUENCE [LARGE SCALE GENOMIC DNA]</scope>
    <source>
        <strain evidence="11">DSM 12261 / ALA-1</strain>
    </source>
</reference>
<dbReference type="InterPro" id="IPR016195">
    <property type="entry name" value="Pol/histidinol_Pase-like"/>
</dbReference>
<dbReference type="SUPFAM" id="SSF89550">
    <property type="entry name" value="PHP domain-like"/>
    <property type="match status" value="1"/>
</dbReference>
<evidence type="ECO:0000259" key="9">
    <source>
        <dbReference type="SMART" id="SM00481"/>
    </source>
</evidence>
<comment type="subcellular location">
    <subcellularLocation>
        <location evidence="1">Cytoplasm</location>
    </subcellularLocation>
</comment>
<dbReference type="Pfam" id="PF07733">
    <property type="entry name" value="DNA_pol3_alpha"/>
    <property type="match status" value="1"/>
</dbReference>
<evidence type="ECO:0000256" key="5">
    <source>
        <dbReference type="ARBA" id="ARBA00022695"/>
    </source>
</evidence>
<dbReference type="KEGG" id="aco:Amico_0732"/>
<dbReference type="CDD" id="cd04485">
    <property type="entry name" value="DnaE_OBF"/>
    <property type="match status" value="1"/>
</dbReference>
<name>D5EE83_AMICL</name>
<gene>
    <name evidence="10" type="ordered locus">Amico_0732</name>
</gene>
<dbReference type="CDD" id="cd12113">
    <property type="entry name" value="PHP_PolIIIA_DnaE3"/>
    <property type="match status" value="1"/>
</dbReference>
<evidence type="ECO:0000256" key="3">
    <source>
        <dbReference type="ARBA" id="ARBA00019114"/>
    </source>
</evidence>
<accession>D5EE83</accession>
<dbReference type="Gene3D" id="1.10.10.1600">
    <property type="entry name" value="Bacterial DNA polymerase III alpha subunit, thumb domain"/>
    <property type="match status" value="1"/>
</dbReference>
<evidence type="ECO:0000256" key="2">
    <source>
        <dbReference type="ARBA" id="ARBA00012417"/>
    </source>
</evidence>
<keyword evidence="6" id="KW-0235">DNA replication</keyword>
<dbReference type="STRING" id="572547.Amico_0732"/>
<organism evidence="10 11">
    <name type="scientific">Aminobacterium colombiense (strain DSM 12261 / ALA-1)</name>
    <dbReference type="NCBI Taxonomy" id="572547"/>
    <lineage>
        <taxon>Bacteria</taxon>
        <taxon>Thermotogati</taxon>
        <taxon>Synergistota</taxon>
        <taxon>Synergistia</taxon>
        <taxon>Synergistales</taxon>
        <taxon>Aminobacteriaceae</taxon>
        <taxon>Aminobacterium</taxon>
    </lineage>
</organism>
<evidence type="ECO:0000256" key="4">
    <source>
        <dbReference type="ARBA" id="ARBA00022679"/>
    </source>
</evidence>
<dbReference type="eggNOG" id="COG0587">
    <property type="taxonomic scope" value="Bacteria"/>
</dbReference>
<keyword evidence="5" id="KW-0548">Nucleotidyltransferase</keyword>
<dbReference type="Pfam" id="PF02811">
    <property type="entry name" value="PHP"/>
    <property type="match status" value="1"/>
</dbReference>
<dbReference type="NCBIfam" id="NF004226">
    <property type="entry name" value="PRK05673.1"/>
    <property type="match status" value="1"/>
</dbReference>
<sequence length="1144" mass="127620">MTTRPFVHLHVHSEYSLLDGAIRCGELAERVASWGMPAVALTDHGAMYGAIEFYDRCLAAGIKPIVGCEVYVDPEGHTSREKKGRNFHLLLLAENQQGYNNLIKLVSIANTDGFYYRPRIDYDLLTQYSQGIIASSACLAGEIPSLILQGKENDALAKAHMYRDIMGEDNFFLEIMYNAIPEQAVVNRSLVQMARKNNFNLVATNDAHYLNKEDYDWHEILLCVQTGATINDPDRMSFSTNDFYLRSPEEMDSLFGAELPDALDNTLAIAERCSLKFDLGTRDYKLPSFDLPEGETLESNLEKEAMAGLKQRLHKDNVPEEYKKRLDYELKVIKKMGFAGYFLIVASIIRAAKDRDIPIGPGRGSAAGSLVAYSLRITELDPLKYNLLFERFLNPERVSMPDIDTDVSDKGREELLQYIAEKYGVDRVAQIITFDRMKSKAAIRDVGRALGMPYSDVDVVAKLIPDGARSIPEALDQSEDLRNLTHKDLAVSRLLDSASKIEGLARHCSQHAAGVVITPMPITDLVPVRRIGENQIVTQFPMEPLEKLGLVKMDFLGLKTLSVLEEAINNIKLNGKTPPDLNKIPLNDNLTYEMLQRGNTLGVFQLESTGMRQLLRKIKPDCFEDLIAVLALYRPGPLGSGMVDQYIERKHGRAVVEYLHPELSEVLKETYGVILYQEQVMQSAACLAGYSLGEADLLRRAMGKKKVEVMQQQRKMFADGCAQHNVPARKAEEIFDIIQEFAGYGFNKSHSAAYALISYQTAYLKANFQPEFMAAYLTSQIGSKKDVMARYIREVRNSGIEVLPPDVNSSMESFAAVDEVVRFGLGAVAKAGHGAVEAIIAARECGGEFSSLWNFLCRVDLRVVNKSVIENLIKAGAFDGLNSNRRQLISALPDFVALAQRKGEEKNQCSLLSLLDEDSESGDLEPELPDIEDYAIYERLDMEKEVVGLYISGHPFTQHETLVSRYSTCSISNLKYWRSRNLFPQIGGMILSVHEKYTKRGDPMGILEVEDAESKLEVICFPKIWSSIKDQIEPGEICIIRGTLDERGSGNIIAKEIVSFQAIQGKMPPFVKIVLDGTLLQPNSMKNFIRSLKDFPGRSQVLLEIRNGVGSVVILLSGIKVDGPTIKSKGLAPALPEEAYEVFC</sequence>
<evidence type="ECO:0000256" key="6">
    <source>
        <dbReference type="ARBA" id="ARBA00022705"/>
    </source>
</evidence>
<proteinExistence type="predicted"/>
<dbReference type="RefSeq" id="WP_013048131.1">
    <property type="nucleotide sequence ID" value="NC_014011.1"/>
</dbReference>
<evidence type="ECO:0000256" key="7">
    <source>
        <dbReference type="ARBA" id="ARBA00022932"/>
    </source>
</evidence>
<evidence type="ECO:0000313" key="11">
    <source>
        <dbReference type="Proteomes" id="UP000002366"/>
    </source>
</evidence>
<dbReference type="InterPro" id="IPR004013">
    <property type="entry name" value="PHP_dom"/>
</dbReference>
<dbReference type="AlphaFoldDB" id="D5EE83"/>
<dbReference type="Gene3D" id="1.10.150.870">
    <property type="match status" value="1"/>
</dbReference>
<dbReference type="InterPro" id="IPR029460">
    <property type="entry name" value="DNAPol_HHH"/>
</dbReference>
<dbReference type="HOGENOM" id="CLU_001600_0_0_0"/>
<evidence type="ECO:0000256" key="1">
    <source>
        <dbReference type="ARBA" id="ARBA00004496"/>
    </source>
</evidence>
<dbReference type="InterPro" id="IPR004805">
    <property type="entry name" value="DnaE2/DnaE/PolC"/>
</dbReference>
<keyword evidence="11" id="KW-1185">Reference proteome</keyword>
<dbReference type="InterPro" id="IPR040982">
    <property type="entry name" value="DNA_pol3_finger"/>
</dbReference>
<dbReference type="InterPro" id="IPR004365">
    <property type="entry name" value="NA-bd_OB_tRNA"/>
</dbReference>
<dbReference type="InterPro" id="IPR011708">
    <property type="entry name" value="DNA_pol3_alpha_NTPase_dom"/>
</dbReference>
<keyword evidence="7" id="KW-0239">DNA-directed DNA polymerase</keyword>
<comment type="catalytic activity">
    <reaction evidence="8">
        <text>DNA(n) + a 2'-deoxyribonucleoside 5'-triphosphate = DNA(n+1) + diphosphate</text>
        <dbReference type="Rhea" id="RHEA:22508"/>
        <dbReference type="Rhea" id="RHEA-COMP:17339"/>
        <dbReference type="Rhea" id="RHEA-COMP:17340"/>
        <dbReference type="ChEBI" id="CHEBI:33019"/>
        <dbReference type="ChEBI" id="CHEBI:61560"/>
        <dbReference type="ChEBI" id="CHEBI:173112"/>
        <dbReference type="EC" id="2.7.7.7"/>
    </reaction>
</comment>